<dbReference type="InterPro" id="IPR012093">
    <property type="entry name" value="Pirin"/>
</dbReference>
<evidence type="ECO:0000256" key="1">
    <source>
        <dbReference type="ARBA" id="ARBA00008416"/>
    </source>
</evidence>
<dbReference type="PANTHER" id="PTHR43212:SF3">
    <property type="entry name" value="QUERCETIN 2,3-DIOXYGENASE"/>
    <property type="match status" value="1"/>
</dbReference>
<accession>A0A0U4BE88</accession>
<dbReference type="InterPro" id="IPR003829">
    <property type="entry name" value="Pirin_N_dom"/>
</dbReference>
<sequence length="220" mass="23234">MRSEVRRAGDRYVSEGDGVRTLHSFSYGIHYDPANTGFGAVVAVNEEVVDPGRGYAEHRHSDVEIVTWVLEGELAHRDTTGTHGTVRPGTAQRLSAGGGARHEELNASDVESLRFVQTMLRSRHASAPEYASLDVPTGPGLHAGVTLHADAELLVARPSVDAPLTVPASPALLVHVTRGSVEVAGARLGPGDALRAEEVEDDVVLVGDGEALVWRLGAAT</sequence>
<dbReference type="RefSeq" id="WP_067854363.1">
    <property type="nucleotide sequence ID" value="NZ_CP011502.1"/>
</dbReference>
<dbReference type="InterPro" id="IPR014710">
    <property type="entry name" value="RmlC-like_jellyroll"/>
</dbReference>
<comment type="similarity">
    <text evidence="1 2">Belongs to the pirin family.</text>
</comment>
<proteinExistence type="inferred from homology"/>
<evidence type="ECO:0000313" key="6">
    <source>
        <dbReference type="Proteomes" id="UP000067689"/>
    </source>
</evidence>
<name>A0A0U4BE88_9ACTN</name>
<dbReference type="PATRIC" id="fig|2041.4.peg.581"/>
<feature type="region of interest" description="Disordered" evidence="3">
    <location>
        <begin position="79"/>
        <end position="103"/>
    </location>
</feature>
<keyword evidence="6" id="KW-1185">Reference proteome</keyword>
<dbReference type="InterPro" id="IPR011051">
    <property type="entry name" value="RmlC_Cupin_sf"/>
</dbReference>
<reference evidence="5 6" key="1">
    <citation type="journal article" date="1991" name="Int. J. Syst. Bacteriol.">
        <title>Description of the erythromycin-producing bacterium Arthrobacter sp. strain NRRL B-3381 as Aeromicrobium erythreum gen. nov., sp. nov.</title>
        <authorList>
            <person name="Miller E.S."/>
            <person name="Woese C.R."/>
            <person name="Brenner S."/>
        </authorList>
    </citation>
    <scope>NUCLEOTIDE SEQUENCE [LARGE SCALE GENOMIC DNA]</scope>
    <source>
        <strain evidence="5 6">AR18</strain>
    </source>
</reference>
<dbReference type="Pfam" id="PF02678">
    <property type="entry name" value="Pirin"/>
    <property type="match status" value="1"/>
</dbReference>
<protein>
    <recommendedName>
        <fullName evidence="4">Pirin N-terminal domain-containing protein</fullName>
    </recommendedName>
</protein>
<dbReference type="SUPFAM" id="SSF51182">
    <property type="entry name" value="RmlC-like cupins"/>
    <property type="match status" value="1"/>
</dbReference>
<dbReference type="Proteomes" id="UP000067689">
    <property type="component" value="Chromosome"/>
</dbReference>
<dbReference type="Gene3D" id="2.60.120.10">
    <property type="entry name" value="Jelly Rolls"/>
    <property type="match status" value="2"/>
</dbReference>
<dbReference type="KEGG" id="aer:AERYTH_02775"/>
<dbReference type="AlphaFoldDB" id="A0A0U4BE88"/>
<gene>
    <name evidence="5" type="ORF">AERYTH_02775</name>
</gene>
<dbReference type="PANTHER" id="PTHR43212">
    <property type="entry name" value="QUERCETIN 2,3-DIOXYGENASE"/>
    <property type="match status" value="1"/>
</dbReference>
<dbReference type="OrthoDB" id="321327at2"/>
<evidence type="ECO:0000313" key="5">
    <source>
        <dbReference type="EMBL" id="ALX03697.1"/>
    </source>
</evidence>
<organism evidence="5 6">
    <name type="scientific">Aeromicrobium erythreum</name>
    <dbReference type="NCBI Taxonomy" id="2041"/>
    <lineage>
        <taxon>Bacteria</taxon>
        <taxon>Bacillati</taxon>
        <taxon>Actinomycetota</taxon>
        <taxon>Actinomycetes</taxon>
        <taxon>Propionibacteriales</taxon>
        <taxon>Nocardioidaceae</taxon>
        <taxon>Aeromicrobium</taxon>
    </lineage>
</organism>
<evidence type="ECO:0000256" key="3">
    <source>
        <dbReference type="SAM" id="MobiDB-lite"/>
    </source>
</evidence>
<evidence type="ECO:0000256" key="2">
    <source>
        <dbReference type="RuleBase" id="RU003457"/>
    </source>
</evidence>
<feature type="domain" description="Pirin N-terminal" evidence="4">
    <location>
        <begin position="14"/>
        <end position="118"/>
    </location>
</feature>
<dbReference type="STRING" id="2041.AERYTH_02775"/>
<dbReference type="EMBL" id="CP011502">
    <property type="protein sequence ID" value="ALX03697.1"/>
    <property type="molecule type" value="Genomic_DNA"/>
</dbReference>
<evidence type="ECO:0000259" key="4">
    <source>
        <dbReference type="Pfam" id="PF02678"/>
    </source>
</evidence>